<dbReference type="OMA" id="MYNAMKN"/>
<evidence type="ECO:0000256" key="1">
    <source>
        <dbReference type="ARBA" id="ARBA00004141"/>
    </source>
</evidence>
<dbReference type="InterPro" id="IPR005821">
    <property type="entry name" value="Ion_trans_dom"/>
</dbReference>
<evidence type="ECO:0000256" key="6">
    <source>
        <dbReference type="ARBA" id="ARBA00022882"/>
    </source>
</evidence>
<proteinExistence type="predicted"/>
<dbReference type="Gene3D" id="1.20.120.350">
    <property type="entry name" value="Voltage-gated potassium channels. Chain C"/>
    <property type="match status" value="1"/>
</dbReference>
<evidence type="ECO:0000256" key="12">
    <source>
        <dbReference type="SAM" id="Phobius"/>
    </source>
</evidence>
<evidence type="ECO:0000256" key="5">
    <source>
        <dbReference type="ARBA" id="ARBA00022826"/>
    </source>
</evidence>
<keyword evidence="3" id="KW-0633">Potassium transport</keyword>
<feature type="transmembrane region" description="Helical" evidence="12">
    <location>
        <begin position="246"/>
        <end position="266"/>
    </location>
</feature>
<evidence type="ECO:0000256" key="8">
    <source>
        <dbReference type="ARBA" id="ARBA00022989"/>
    </source>
</evidence>
<keyword evidence="16" id="KW-1185">Reference proteome</keyword>
<feature type="domain" description="Ion transport" evidence="13">
    <location>
        <begin position="164"/>
        <end position="408"/>
    </location>
</feature>
<evidence type="ECO:0000259" key="14">
    <source>
        <dbReference type="Pfam" id="PF02214"/>
    </source>
</evidence>
<feature type="domain" description="Potassium channel tetramerisation-type BTB" evidence="14">
    <location>
        <begin position="10"/>
        <end position="100"/>
    </location>
</feature>
<keyword evidence="2" id="KW-0813">Transport</keyword>
<feature type="transmembrane region" description="Helical" evidence="12">
    <location>
        <begin position="375"/>
        <end position="399"/>
    </location>
</feature>
<keyword evidence="9" id="KW-0406">Ion transport</keyword>
<accession>A0A8W8K8M3</accession>
<dbReference type="CDD" id="cd18317">
    <property type="entry name" value="BTB_POZ_Kv"/>
    <property type="match status" value="1"/>
</dbReference>
<sequence length="450" mass="51708">MGSEQQELKIRFNVRGSLITTLGSKFSKFPNTKLGKLTKDAPEYNEQLDEYFIDRNPMVFHFILDFYDKGELHLPKTLCAGSIKNELEFWEIQENVLRSCCWKTRYNDEDDSEAYAMINDLDFKVKPERIINNEGMGILKHERKLRYNIWRILQKPASSILGKAWFTLVFFSVTVSILVFGLSTTNIYSLQDSTKHNASEAEKEDHLANTTLFRHCVLWTDFASNLILFIDFLLQLYSCPNKKEFAFNLLNYIDLLVSALIFHIVYSDLSRVNGHEDIMGPSIFKYVYALRALRLFRLLMHTRGMKIIKLCIKVNFIEFLFFAALFLTCACIFAAVIYFAEQGKNSEFTDFFESIWWALITLTTVGYGDKVPESVFGHVIGTMAAFSGILIGTIPIVVISSNYGNFYSCYKVRDKHKKSSLPVKNFEEGKASQKKKQKCNNSGGIGCSKF</sequence>
<dbReference type="Pfam" id="PF00520">
    <property type="entry name" value="Ion_trans"/>
    <property type="match status" value="1"/>
</dbReference>
<dbReference type="SUPFAM" id="SSF54695">
    <property type="entry name" value="POZ domain"/>
    <property type="match status" value="1"/>
</dbReference>
<dbReference type="Gene3D" id="3.30.710.10">
    <property type="entry name" value="Potassium Channel Kv1.1, Chain A"/>
    <property type="match status" value="1"/>
</dbReference>
<dbReference type="InterPro" id="IPR003974">
    <property type="entry name" value="K_chnl_volt-dep_Kv3"/>
</dbReference>
<dbReference type="Pfam" id="PF02214">
    <property type="entry name" value="BTB_2"/>
    <property type="match status" value="1"/>
</dbReference>
<dbReference type="PANTHER" id="PTHR11537:SF254">
    <property type="entry name" value="POTASSIUM VOLTAGE-GATED CHANNEL PROTEIN SHAB"/>
    <property type="match status" value="1"/>
</dbReference>
<dbReference type="InterPro" id="IPR011333">
    <property type="entry name" value="SKP1/BTB/POZ_sf"/>
</dbReference>
<name>A0A8W8K8M3_MAGGI</name>
<evidence type="ECO:0000259" key="13">
    <source>
        <dbReference type="Pfam" id="PF00520"/>
    </source>
</evidence>
<dbReference type="PRINTS" id="PR01498">
    <property type="entry name" value="SHAWCHANNEL"/>
</dbReference>
<evidence type="ECO:0000256" key="3">
    <source>
        <dbReference type="ARBA" id="ARBA00022538"/>
    </source>
</evidence>
<evidence type="ECO:0000256" key="11">
    <source>
        <dbReference type="ARBA" id="ARBA00023303"/>
    </source>
</evidence>
<keyword evidence="4 12" id="KW-0812">Transmembrane</keyword>
<dbReference type="GO" id="GO:0051260">
    <property type="term" value="P:protein homooligomerization"/>
    <property type="evidence" value="ECO:0007669"/>
    <property type="project" value="InterPro"/>
</dbReference>
<feature type="transmembrane region" description="Helical" evidence="12">
    <location>
        <begin position="160"/>
        <end position="182"/>
    </location>
</feature>
<evidence type="ECO:0000256" key="7">
    <source>
        <dbReference type="ARBA" id="ARBA00022958"/>
    </source>
</evidence>
<dbReference type="GO" id="GO:0005249">
    <property type="term" value="F:voltage-gated potassium channel activity"/>
    <property type="evidence" value="ECO:0007669"/>
    <property type="project" value="InterPro"/>
</dbReference>
<keyword evidence="8 12" id="KW-1133">Transmembrane helix</keyword>
<dbReference type="AlphaFoldDB" id="A0A8W8K8M3"/>
<dbReference type="PANTHER" id="PTHR11537">
    <property type="entry name" value="VOLTAGE-GATED POTASSIUM CHANNEL"/>
    <property type="match status" value="1"/>
</dbReference>
<keyword evidence="11" id="KW-0407">Ion channel</keyword>
<dbReference type="OrthoDB" id="10025005at2759"/>
<evidence type="ECO:0008006" key="17">
    <source>
        <dbReference type="Google" id="ProtNLM"/>
    </source>
</evidence>
<dbReference type="Gene3D" id="1.10.287.70">
    <property type="match status" value="1"/>
</dbReference>
<dbReference type="SUPFAM" id="SSF81324">
    <property type="entry name" value="Voltage-gated potassium channels"/>
    <property type="match status" value="1"/>
</dbReference>
<evidence type="ECO:0000313" key="16">
    <source>
        <dbReference type="Proteomes" id="UP000005408"/>
    </source>
</evidence>
<comment type="subcellular location">
    <subcellularLocation>
        <location evidence="1">Membrane</location>
        <topology evidence="1">Multi-pass membrane protein</topology>
    </subcellularLocation>
</comment>
<feature type="transmembrane region" description="Helical" evidence="12">
    <location>
        <begin position="316"/>
        <end position="339"/>
    </location>
</feature>
<dbReference type="EnsemblMetazoa" id="G22130.3">
    <property type="protein sequence ID" value="G22130.3:cds"/>
    <property type="gene ID" value="G22130"/>
</dbReference>
<evidence type="ECO:0000256" key="2">
    <source>
        <dbReference type="ARBA" id="ARBA00022448"/>
    </source>
</evidence>
<reference evidence="15" key="1">
    <citation type="submission" date="2022-08" db="UniProtKB">
        <authorList>
            <consortium name="EnsemblMetazoa"/>
        </authorList>
    </citation>
    <scope>IDENTIFICATION</scope>
    <source>
        <strain evidence="15">05x7-T-G4-1.051#20</strain>
    </source>
</reference>
<keyword evidence="10 12" id="KW-0472">Membrane</keyword>
<evidence type="ECO:0000256" key="10">
    <source>
        <dbReference type="ARBA" id="ARBA00023136"/>
    </source>
</evidence>
<organism evidence="15 16">
    <name type="scientific">Magallana gigas</name>
    <name type="common">Pacific oyster</name>
    <name type="synonym">Crassostrea gigas</name>
    <dbReference type="NCBI Taxonomy" id="29159"/>
    <lineage>
        <taxon>Eukaryota</taxon>
        <taxon>Metazoa</taxon>
        <taxon>Spiralia</taxon>
        <taxon>Lophotrochozoa</taxon>
        <taxon>Mollusca</taxon>
        <taxon>Bivalvia</taxon>
        <taxon>Autobranchia</taxon>
        <taxon>Pteriomorphia</taxon>
        <taxon>Ostreida</taxon>
        <taxon>Ostreoidea</taxon>
        <taxon>Ostreidae</taxon>
        <taxon>Magallana</taxon>
    </lineage>
</organism>
<protein>
    <recommendedName>
        <fullName evidence="17">Potassium voltage-gated channel protein Shaw</fullName>
    </recommendedName>
</protein>
<dbReference type="GO" id="GO:0001508">
    <property type="term" value="P:action potential"/>
    <property type="evidence" value="ECO:0007669"/>
    <property type="project" value="TreeGrafter"/>
</dbReference>
<dbReference type="InterPro" id="IPR028325">
    <property type="entry name" value="VG_K_chnl"/>
</dbReference>
<keyword evidence="6" id="KW-0851">Voltage-gated channel</keyword>
<dbReference type="InterPro" id="IPR027359">
    <property type="entry name" value="Volt_channel_dom_sf"/>
</dbReference>
<feature type="transmembrane region" description="Helical" evidence="12">
    <location>
        <begin position="212"/>
        <end position="234"/>
    </location>
</feature>
<evidence type="ECO:0000313" key="15">
    <source>
        <dbReference type="EnsemblMetazoa" id="G22130.3:cds"/>
    </source>
</evidence>
<keyword evidence="5" id="KW-0631">Potassium channel</keyword>
<keyword evidence="7" id="KW-0630">Potassium</keyword>
<feature type="transmembrane region" description="Helical" evidence="12">
    <location>
        <begin position="278"/>
        <end position="296"/>
    </location>
</feature>
<evidence type="ECO:0000256" key="4">
    <source>
        <dbReference type="ARBA" id="ARBA00022692"/>
    </source>
</evidence>
<dbReference type="GO" id="GO:0008076">
    <property type="term" value="C:voltage-gated potassium channel complex"/>
    <property type="evidence" value="ECO:0007669"/>
    <property type="project" value="InterPro"/>
</dbReference>
<dbReference type="Proteomes" id="UP000005408">
    <property type="component" value="Unassembled WGS sequence"/>
</dbReference>
<dbReference type="InterPro" id="IPR003131">
    <property type="entry name" value="T1-type_BTB"/>
</dbReference>
<dbReference type="PRINTS" id="PR00169">
    <property type="entry name" value="KCHANNEL"/>
</dbReference>
<evidence type="ECO:0000256" key="9">
    <source>
        <dbReference type="ARBA" id="ARBA00023065"/>
    </source>
</evidence>